<gene>
    <name evidence="2" type="ORF">TRFO_39231</name>
</gene>
<feature type="compositionally biased region" description="Basic and acidic residues" evidence="1">
    <location>
        <begin position="293"/>
        <end position="306"/>
    </location>
</feature>
<dbReference type="AlphaFoldDB" id="A0A1J4J5Q5"/>
<sequence>MSFFSTLFNWIKGIFGNENKKVEGEMAHHISERDQLFVDSTITQQSSINRKTSLYRRPYAMRHIGKDAMKTNFNLSNGFDSSNNFHSSHDFNCPNSVNIRSNLQNTNVFNGNKSRSILEQKSDLGVYRKWCEARKKRQEEELLSKNRLSSQYSENKQSPIQNKPGIQLHLFKNQITQLSNQQQPDSQRIDSNQYNFQSNFNQQQQYQCSFHESSTNKIITDQNKSYPYPIHMNKQESKLNDKKTYNFTFNSSYPTIESQGKSNFHQVNDNKQIEYVQKTVQVSKPTQQSTYKPVEKSQSKQIDNSKYKPADTRLKLEISSIHNKPIERSDYETVQMSSSERSDKSIHFINHKTNSSKDNKYSNSNLVSTSDYDESNINRYYNNNSSRISQIIQQKGPPVPINNIDSKPKKFLRTNESIKAYDFSGNVIYVSFDPNRQEMIIENQDNTQRSITFNEIKYFKFYPILTLFDSKFSNLIILLKKENEIIDILCIQNRYQNVISQVIGIGGGFQSPKTVRNSRIIKTVKDEVPALYFKEEPTTNLTLNFDSSVGGKSRIDKYYNIRERRFKELINKKGCPIPLFVFENTQQNQLPESAMPAYDEDGKDIRVYFETEAIFIQYEDSSYTRRIFYDTIQSFKFFQIKEKFQDKFTILLIECNTGEIVNIIGLQHRFSNVISKVLQT</sequence>
<dbReference type="RefSeq" id="XP_068347713.1">
    <property type="nucleotide sequence ID" value="XM_068512517.1"/>
</dbReference>
<feature type="region of interest" description="Disordered" evidence="1">
    <location>
        <begin position="327"/>
        <end position="364"/>
    </location>
</feature>
<evidence type="ECO:0000256" key="1">
    <source>
        <dbReference type="SAM" id="MobiDB-lite"/>
    </source>
</evidence>
<comment type="caution">
    <text evidence="2">The sequence shown here is derived from an EMBL/GenBank/DDBJ whole genome shotgun (WGS) entry which is preliminary data.</text>
</comment>
<accession>A0A1J4J5Q5</accession>
<protein>
    <submittedName>
        <fullName evidence="2">Uncharacterized protein</fullName>
    </submittedName>
</protein>
<evidence type="ECO:0000313" key="2">
    <source>
        <dbReference type="EMBL" id="OHS94576.1"/>
    </source>
</evidence>
<dbReference type="VEuPathDB" id="TrichDB:TRFO_39231"/>
<dbReference type="Proteomes" id="UP000179807">
    <property type="component" value="Unassembled WGS sequence"/>
</dbReference>
<keyword evidence="3" id="KW-1185">Reference proteome</keyword>
<proteinExistence type="predicted"/>
<evidence type="ECO:0000313" key="3">
    <source>
        <dbReference type="Proteomes" id="UP000179807"/>
    </source>
</evidence>
<dbReference type="EMBL" id="MLAK01001306">
    <property type="protein sequence ID" value="OHS94576.1"/>
    <property type="molecule type" value="Genomic_DNA"/>
</dbReference>
<organism evidence="2 3">
    <name type="scientific">Tritrichomonas foetus</name>
    <dbReference type="NCBI Taxonomy" id="1144522"/>
    <lineage>
        <taxon>Eukaryota</taxon>
        <taxon>Metamonada</taxon>
        <taxon>Parabasalia</taxon>
        <taxon>Tritrichomonadida</taxon>
        <taxon>Tritrichomonadidae</taxon>
        <taxon>Tritrichomonas</taxon>
    </lineage>
</organism>
<reference evidence="2" key="1">
    <citation type="submission" date="2016-10" db="EMBL/GenBank/DDBJ databases">
        <authorList>
            <person name="Benchimol M."/>
            <person name="Almeida L.G."/>
            <person name="Vasconcelos A.T."/>
            <person name="Perreira-Neves A."/>
            <person name="Rosa I.A."/>
            <person name="Tasca T."/>
            <person name="Bogo M.R."/>
            <person name="de Souza W."/>
        </authorList>
    </citation>
    <scope>NUCLEOTIDE SEQUENCE [LARGE SCALE GENOMIC DNA]</scope>
    <source>
        <strain evidence="2">K</strain>
    </source>
</reference>
<dbReference type="GeneID" id="94847221"/>
<feature type="region of interest" description="Disordered" evidence="1">
    <location>
        <begin position="284"/>
        <end position="306"/>
    </location>
</feature>
<name>A0A1J4J5Q5_9EUKA</name>